<feature type="region of interest" description="Disordered" evidence="1">
    <location>
        <begin position="108"/>
        <end position="128"/>
    </location>
</feature>
<evidence type="ECO:0000256" key="1">
    <source>
        <dbReference type="SAM" id="MobiDB-lite"/>
    </source>
</evidence>
<gene>
    <name evidence="2" type="ORF">IFDJLNFL_2721</name>
</gene>
<reference evidence="2" key="1">
    <citation type="journal article" date="2021" name="Front. Microbiol.">
        <title>Comprehensive Comparative Genomics and Phenotyping of Methylobacterium Species.</title>
        <authorList>
            <person name="Alessa O."/>
            <person name="Ogura Y."/>
            <person name="Fujitani Y."/>
            <person name="Takami H."/>
            <person name="Hayashi T."/>
            <person name="Sahin N."/>
            <person name="Tani A."/>
        </authorList>
    </citation>
    <scope>NUCLEOTIDE SEQUENCE</scope>
    <source>
        <strain evidence="2">DSM 22415</strain>
    </source>
</reference>
<reference evidence="2" key="2">
    <citation type="submission" date="2021-08" db="EMBL/GenBank/DDBJ databases">
        <authorList>
            <person name="Tani A."/>
            <person name="Ola A."/>
            <person name="Ogura Y."/>
            <person name="Katsura K."/>
            <person name="Hayashi T."/>
        </authorList>
    </citation>
    <scope>NUCLEOTIDE SEQUENCE</scope>
    <source>
        <strain evidence="2">DSM 22415</strain>
    </source>
</reference>
<name>A0ABQ4RJB9_9HYPH</name>
<evidence type="ECO:0000313" key="3">
    <source>
        <dbReference type="Proteomes" id="UP001055303"/>
    </source>
</evidence>
<keyword evidence="3" id="KW-1185">Reference proteome</keyword>
<evidence type="ECO:0000313" key="2">
    <source>
        <dbReference type="EMBL" id="GJD56824.1"/>
    </source>
</evidence>
<dbReference type="EMBL" id="BPQI01000075">
    <property type="protein sequence ID" value="GJD56824.1"/>
    <property type="molecule type" value="Genomic_DNA"/>
</dbReference>
<dbReference type="RefSeq" id="WP_238179082.1">
    <property type="nucleotide sequence ID" value="NZ_BPQI01000075.1"/>
</dbReference>
<protein>
    <submittedName>
        <fullName evidence="2">Uncharacterized protein</fullName>
    </submittedName>
</protein>
<accession>A0ABQ4RJB9</accession>
<dbReference type="Proteomes" id="UP001055303">
    <property type="component" value="Unassembled WGS sequence"/>
</dbReference>
<comment type="caution">
    <text evidence="2">The sequence shown here is derived from an EMBL/GenBank/DDBJ whole genome shotgun (WGS) entry which is preliminary data.</text>
</comment>
<proteinExistence type="predicted"/>
<organism evidence="2 3">
    <name type="scientific">Methylobacterium dankookense</name>
    <dbReference type="NCBI Taxonomy" id="560405"/>
    <lineage>
        <taxon>Bacteria</taxon>
        <taxon>Pseudomonadati</taxon>
        <taxon>Pseudomonadota</taxon>
        <taxon>Alphaproteobacteria</taxon>
        <taxon>Hyphomicrobiales</taxon>
        <taxon>Methylobacteriaceae</taxon>
        <taxon>Methylobacterium</taxon>
    </lineage>
</organism>
<sequence>MSRRDSVQSSFTGAPEGRLSLPFLPTLVTALVIGAASMLCREPAKAPALPAAAEVGPQAFAPAAIAAPPPRAPAAVIFAEHYPLAAGAAPRPAPRLAAAASRRQLMRAAEAPPRRPEGLVAKPAPDPMAAARVERTEEVAEQADEGLLPDLALPYAAPAVSAVGEAARFVRDRAASVTGTVGGTVRGSVSVLVEAMR</sequence>